<protein>
    <submittedName>
        <fullName evidence="2">Nuclease-related domain-containing protein</fullName>
    </submittedName>
</protein>
<reference evidence="2" key="1">
    <citation type="submission" date="2022-11" db="EMBL/GenBank/DDBJ databases">
        <title>Description of Microcella daejonensis nov. sp, isolated from riverside soil.</title>
        <authorList>
            <person name="Molina K.M."/>
            <person name="Kim S.B."/>
        </authorList>
    </citation>
    <scope>NUCLEOTIDE SEQUENCE</scope>
    <source>
        <strain evidence="2">MMS21-STM12</strain>
    </source>
</reference>
<feature type="transmembrane region" description="Helical" evidence="1">
    <location>
        <begin position="254"/>
        <end position="275"/>
    </location>
</feature>
<dbReference type="KEGG" id="mdb:OVN18_07290"/>
<organism evidence="2 3">
    <name type="scientific">Microcella daejeonensis</name>
    <dbReference type="NCBI Taxonomy" id="2994971"/>
    <lineage>
        <taxon>Bacteria</taxon>
        <taxon>Bacillati</taxon>
        <taxon>Actinomycetota</taxon>
        <taxon>Actinomycetes</taxon>
        <taxon>Micrococcales</taxon>
        <taxon>Microbacteriaceae</taxon>
        <taxon>Microcella</taxon>
    </lineage>
</organism>
<sequence length="281" mass="29478">MRLHPDARPWFHRAQGEIELGLVLAMLGPEWTALHAVPLGPHAALAHLLIGPTGVYAVSAQHHRGLDVLVDDEGLVVGSRRLARCTAGVHEAAAAGRRLAAATGAQEPVIPVTVIVGERSFTDARTDDRDQPHVISSRDLLSWLQWRPAAESSTRLQLVRLAAEEPETWHAEPSSGGSAAIMTRFARLGEGVARSEQHLGSFGRTLPTVVDPAGIDAQIDAALAAGLIGAGASAVAAPAVRVRRSVRSHIAEALVVVGFGLLPAAVFAVGLGVFVSHGMVF</sequence>
<keyword evidence="1" id="KW-0472">Membrane</keyword>
<feature type="transmembrane region" description="Helical" evidence="1">
    <location>
        <begin position="221"/>
        <end position="242"/>
    </location>
</feature>
<keyword evidence="3" id="KW-1185">Reference proteome</keyword>
<evidence type="ECO:0000256" key="1">
    <source>
        <dbReference type="SAM" id="Phobius"/>
    </source>
</evidence>
<dbReference type="Proteomes" id="UP001164706">
    <property type="component" value="Chromosome"/>
</dbReference>
<evidence type="ECO:0000313" key="3">
    <source>
        <dbReference type="Proteomes" id="UP001164706"/>
    </source>
</evidence>
<dbReference type="EMBL" id="CP113089">
    <property type="protein sequence ID" value="WAB80382.1"/>
    <property type="molecule type" value="Genomic_DNA"/>
</dbReference>
<proteinExistence type="predicted"/>
<evidence type="ECO:0000313" key="2">
    <source>
        <dbReference type="EMBL" id="WAB80382.1"/>
    </source>
</evidence>
<dbReference type="RefSeq" id="WP_267780049.1">
    <property type="nucleotide sequence ID" value="NZ_CP113089.1"/>
</dbReference>
<accession>A0A9E8MIX1</accession>
<name>A0A9E8MIX1_9MICO</name>
<keyword evidence="1" id="KW-0812">Transmembrane</keyword>
<gene>
    <name evidence="2" type="ORF">OVN18_07290</name>
</gene>
<dbReference type="AlphaFoldDB" id="A0A9E8MIX1"/>
<keyword evidence="1" id="KW-1133">Transmembrane helix</keyword>